<dbReference type="InterPro" id="IPR041492">
    <property type="entry name" value="HAD_2"/>
</dbReference>
<dbReference type="GO" id="GO:0016787">
    <property type="term" value="F:hydrolase activity"/>
    <property type="evidence" value="ECO:0007669"/>
    <property type="project" value="UniProtKB-KW"/>
</dbReference>
<keyword evidence="2 3" id="KW-0378">Hydrolase</keyword>
<dbReference type="SFLD" id="SFLDS00003">
    <property type="entry name" value="Haloacid_Dehalogenase"/>
    <property type="match status" value="1"/>
</dbReference>
<evidence type="ECO:0000256" key="2">
    <source>
        <dbReference type="ARBA" id="ARBA00022801"/>
    </source>
</evidence>
<protein>
    <submittedName>
        <fullName evidence="3">Haloacid dehalogenase domain protein hydrolase</fullName>
    </submittedName>
</protein>
<dbReference type="PANTHER" id="PTHR43316:SF3">
    <property type="entry name" value="HALOACID DEHALOGENASE, TYPE II (AFU_ORTHOLOGUE AFUA_2G07750)-RELATED"/>
    <property type="match status" value="1"/>
</dbReference>
<organism evidence="3 4">
    <name type="scientific">Candidatus Micrarchaeum acidiphilum ARMAN-2</name>
    <dbReference type="NCBI Taxonomy" id="425595"/>
    <lineage>
        <taxon>Archaea</taxon>
        <taxon>Candidatus Micrarchaeota</taxon>
        <taxon>Candidatus Micrarchaeia</taxon>
        <taxon>Candidatus Micrarchaeales</taxon>
        <taxon>Candidatus Micrarchaeaceae</taxon>
        <taxon>Candidatus Micrarchaeum</taxon>
    </lineage>
</organism>
<dbReference type="Proteomes" id="UP000332487">
    <property type="component" value="Unassembled WGS sequence"/>
</dbReference>
<reference evidence="3 4" key="1">
    <citation type="journal article" date="2009" name="Genome Biol.">
        <title>Community-wide analysis of microbial genome sequence signatures.</title>
        <authorList>
            <person name="Dick G.J."/>
            <person name="Andersson A.F."/>
            <person name="Baker B.J."/>
            <person name="Simmons S.L."/>
            <person name="Thomas B.C."/>
            <person name="Yelton A.P."/>
            <person name="Banfield J.F."/>
        </authorList>
    </citation>
    <scope>NUCLEOTIDE SEQUENCE [LARGE SCALE GENOMIC DNA]</scope>
    <source>
        <strain evidence="3">ARMAN-2</strain>
    </source>
</reference>
<proteinExistence type="inferred from homology"/>
<dbReference type="AlphaFoldDB" id="C7DH42"/>
<sequence>MSIYVAIFDSNGVLLDGSESNEYFNKEAIKLLKAAGIAATAKMLDSAWIKAMRGTTPGEDELYITMGRFTKLLGAPPNLQSEFVALHKSSTKLYRATEQDLRQSLTKIKRLGIYLAVLTDSINSKKEKEDMLAYAGLGSIFDEIFVPMDTGHRKPDREAYEVALAHFKARPENAVFVGHDKDELDGAKLMGMTTISYKGHQSADYAAGSFKDIIKILKSLKKS</sequence>
<gene>
    <name evidence="3" type="ORF">UNLARM2_0388</name>
</gene>
<keyword evidence="4" id="KW-1185">Reference proteome</keyword>
<dbReference type="InterPro" id="IPR051540">
    <property type="entry name" value="S-2-haloacid_dehalogenase"/>
</dbReference>
<evidence type="ECO:0000313" key="4">
    <source>
        <dbReference type="Proteomes" id="UP000332487"/>
    </source>
</evidence>
<dbReference type="InterPro" id="IPR036412">
    <property type="entry name" value="HAD-like_sf"/>
</dbReference>
<dbReference type="InterPro" id="IPR023214">
    <property type="entry name" value="HAD_sf"/>
</dbReference>
<dbReference type="InterPro" id="IPR006439">
    <property type="entry name" value="HAD-SF_hydro_IA"/>
</dbReference>
<dbReference type="PANTHER" id="PTHR43316">
    <property type="entry name" value="HYDROLASE, HALOACID DELAHOGENASE-RELATED"/>
    <property type="match status" value="1"/>
</dbReference>
<accession>C7DH42</accession>
<name>C7DH42_MICA2</name>
<dbReference type="EMBL" id="GG697240">
    <property type="protein sequence ID" value="EET89944.1"/>
    <property type="molecule type" value="Genomic_DNA"/>
</dbReference>
<evidence type="ECO:0000313" key="3">
    <source>
        <dbReference type="EMBL" id="EET89944.1"/>
    </source>
</evidence>
<dbReference type="PRINTS" id="PR00413">
    <property type="entry name" value="HADHALOGNASE"/>
</dbReference>
<evidence type="ECO:0000256" key="1">
    <source>
        <dbReference type="ARBA" id="ARBA00007958"/>
    </source>
</evidence>
<dbReference type="SUPFAM" id="SSF56784">
    <property type="entry name" value="HAD-like"/>
    <property type="match status" value="1"/>
</dbReference>
<dbReference type="Pfam" id="PF13419">
    <property type="entry name" value="HAD_2"/>
    <property type="match status" value="1"/>
</dbReference>
<dbReference type="Gene3D" id="3.40.50.1000">
    <property type="entry name" value="HAD superfamily/HAD-like"/>
    <property type="match status" value="1"/>
</dbReference>
<dbReference type="SFLD" id="SFLDG01129">
    <property type="entry name" value="C1.5:_HAD__Beta-PGM__Phosphata"/>
    <property type="match status" value="1"/>
</dbReference>
<reference evidence="3 4" key="2">
    <citation type="journal article" date="2010" name="Proc. Natl. Acad. Sci. U.S.A.">
        <title>Enigmatic, ultrasmall, uncultivated Archaea.</title>
        <authorList>
            <person name="Baker B.J."/>
            <person name="Comolli L.R."/>
            <person name="Dick G.J."/>
            <person name="Hauser L.J."/>
            <person name="Hyatt D."/>
            <person name="Dill B.D."/>
            <person name="Land M.L."/>
            <person name="Verberkmoes N.C."/>
            <person name="Hettich R.L."/>
            <person name="Banfield J.F."/>
        </authorList>
    </citation>
    <scope>NUCLEOTIDE SEQUENCE [LARGE SCALE GENOMIC DNA]</scope>
    <source>
        <strain evidence="3">ARMAN-2</strain>
    </source>
</reference>
<comment type="similarity">
    <text evidence="1">Belongs to the HAD-like hydrolase superfamily.</text>
</comment>